<protein>
    <submittedName>
        <fullName evidence="1">Uncharacterized protein</fullName>
    </submittedName>
</protein>
<dbReference type="EMBL" id="UINC01016846">
    <property type="protein sequence ID" value="SVA69828.1"/>
    <property type="molecule type" value="Genomic_DNA"/>
</dbReference>
<reference evidence="1" key="1">
    <citation type="submission" date="2018-05" db="EMBL/GenBank/DDBJ databases">
        <authorList>
            <person name="Lanie J.A."/>
            <person name="Ng W.-L."/>
            <person name="Kazmierczak K.M."/>
            <person name="Andrzejewski T.M."/>
            <person name="Davidsen T.M."/>
            <person name="Wayne K.J."/>
            <person name="Tettelin H."/>
            <person name="Glass J.I."/>
            <person name="Rusch D."/>
            <person name="Podicherti R."/>
            <person name="Tsui H.-C.T."/>
            <person name="Winkler M.E."/>
        </authorList>
    </citation>
    <scope>NUCLEOTIDE SEQUENCE</scope>
</reference>
<dbReference type="AlphaFoldDB" id="A0A381XYI3"/>
<accession>A0A381XYI3</accession>
<proteinExistence type="predicted"/>
<gene>
    <name evidence="1" type="ORF">METZ01_LOCUS122682</name>
</gene>
<organism evidence="1">
    <name type="scientific">marine metagenome</name>
    <dbReference type="NCBI Taxonomy" id="408172"/>
    <lineage>
        <taxon>unclassified sequences</taxon>
        <taxon>metagenomes</taxon>
        <taxon>ecological metagenomes</taxon>
    </lineage>
</organism>
<sequence length="45" mass="5196">RVHTIRNAIKHAQECAEQKLNEKISLEVSENLDVINQAKRLVEKV</sequence>
<evidence type="ECO:0000313" key="1">
    <source>
        <dbReference type="EMBL" id="SVA69828.1"/>
    </source>
</evidence>
<feature type="non-terminal residue" evidence="1">
    <location>
        <position position="1"/>
    </location>
</feature>
<name>A0A381XYI3_9ZZZZ</name>